<dbReference type="EMBL" id="JANKHO010001170">
    <property type="protein sequence ID" value="KAJ3503222.1"/>
    <property type="molecule type" value="Genomic_DNA"/>
</dbReference>
<dbReference type="Gene3D" id="3.40.50.720">
    <property type="entry name" value="NAD(P)-binding Rossmann-like Domain"/>
    <property type="match status" value="1"/>
</dbReference>
<dbReference type="OrthoDB" id="3509362at2759"/>
<dbReference type="PANTHER" id="PTHR11695">
    <property type="entry name" value="ALCOHOL DEHYDROGENASE RELATED"/>
    <property type="match status" value="1"/>
</dbReference>
<gene>
    <name evidence="2" type="ORF">NLJ89_g8531</name>
</gene>
<dbReference type="InterPro" id="IPR013154">
    <property type="entry name" value="ADH-like_N"/>
</dbReference>
<dbReference type="CDD" id="cd08267">
    <property type="entry name" value="MDR1"/>
    <property type="match status" value="1"/>
</dbReference>
<dbReference type="SUPFAM" id="SSF50129">
    <property type="entry name" value="GroES-like"/>
    <property type="match status" value="1"/>
</dbReference>
<reference evidence="2" key="1">
    <citation type="submission" date="2022-07" db="EMBL/GenBank/DDBJ databases">
        <title>Genome Sequence of Agrocybe chaxingu.</title>
        <authorList>
            <person name="Buettner E."/>
        </authorList>
    </citation>
    <scope>NUCLEOTIDE SEQUENCE</scope>
    <source>
        <strain evidence="2">MP-N11</strain>
    </source>
</reference>
<dbReference type="GO" id="GO:0005739">
    <property type="term" value="C:mitochondrion"/>
    <property type="evidence" value="ECO:0007669"/>
    <property type="project" value="TreeGrafter"/>
</dbReference>
<proteinExistence type="predicted"/>
<dbReference type="InterPro" id="IPR011032">
    <property type="entry name" value="GroES-like_sf"/>
</dbReference>
<organism evidence="2 3">
    <name type="scientific">Agrocybe chaxingu</name>
    <dbReference type="NCBI Taxonomy" id="84603"/>
    <lineage>
        <taxon>Eukaryota</taxon>
        <taxon>Fungi</taxon>
        <taxon>Dikarya</taxon>
        <taxon>Basidiomycota</taxon>
        <taxon>Agaricomycotina</taxon>
        <taxon>Agaricomycetes</taxon>
        <taxon>Agaricomycetidae</taxon>
        <taxon>Agaricales</taxon>
        <taxon>Agaricineae</taxon>
        <taxon>Strophariaceae</taxon>
        <taxon>Agrocybe</taxon>
    </lineage>
</organism>
<dbReference type="AlphaFoldDB" id="A0A9W8MQP1"/>
<comment type="caution">
    <text evidence="2">The sequence shown here is derived from an EMBL/GenBank/DDBJ whole genome shotgun (WGS) entry which is preliminary data.</text>
</comment>
<feature type="domain" description="Enoyl reductase (ER)" evidence="1">
    <location>
        <begin position="19"/>
        <end position="269"/>
    </location>
</feature>
<dbReference type="SMART" id="SM00829">
    <property type="entry name" value="PKS_ER"/>
    <property type="match status" value="1"/>
</dbReference>
<dbReference type="GO" id="GO:0016491">
    <property type="term" value="F:oxidoreductase activity"/>
    <property type="evidence" value="ECO:0007669"/>
    <property type="project" value="InterPro"/>
</dbReference>
<sequence length="276" mass="30826">MTKVARPDIQRAWVNVRRGTPAEALVLKSDWPVSKKLAPGEVLLKVHAAALNPIGYKFFAVLPFFARRPRVPEYDLSGVVVDTNKTRFREGDEVYGWVPSKQFRYKEGALCQYVKVSEDWIVPRPHNVTPTQAAGLTLAGQTAYTALMRRINIQPGQHIFVNGGSTAVGAFAIQLAKIRGAKVTASASGRNEEFVRRMGADKFVDYTKESVLEYMESFARTSNSKFDYILEAVGIRSLRPIVDSVYDFDDALKAYDRIMSKRATGKVVVRVDTTSE</sequence>
<dbReference type="Gene3D" id="3.90.180.10">
    <property type="entry name" value="Medium-chain alcohol dehydrogenases, catalytic domain"/>
    <property type="match status" value="1"/>
</dbReference>
<keyword evidence="3" id="KW-1185">Reference proteome</keyword>
<accession>A0A9W8MQP1</accession>
<evidence type="ECO:0000259" key="1">
    <source>
        <dbReference type="SMART" id="SM00829"/>
    </source>
</evidence>
<dbReference type="Pfam" id="PF08240">
    <property type="entry name" value="ADH_N"/>
    <property type="match status" value="1"/>
</dbReference>
<evidence type="ECO:0000313" key="3">
    <source>
        <dbReference type="Proteomes" id="UP001148786"/>
    </source>
</evidence>
<evidence type="ECO:0000313" key="2">
    <source>
        <dbReference type="EMBL" id="KAJ3503222.1"/>
    </source>
</evidence>
<dbReference type="InterPro" id="IPR020843">
    <property type="entry name" value="ER"/>
</dbReference>
<dbReference type="PANTHER" id="PTHR11695:SF294">
    <property type="entry name" value="RETICULON-4-INTERACTING PROTEIN 1, MITOCHONDRIAL"/>
    <property type="match status" value="1"/>
</dbReference>
<dbReference type="InterPro" id="IPR013149">
    <property type="entry name" value="ADH-like_C"/>
</dbReference>
<name>A0A9W8MQP1_9AGAR</name>
<dbReference type="Pfam" id="PF00107">
    <property type="entry name" value="ADH_zinc_N"/>
    <property type="match status" value="1"/>
</dbReference>
<dbReference type="SUPFAM" id="SSF51735">
    <property type="entry name" value="NAD(P)-binding Rossmann-fold domains"/>
    <property type="match status" value="1"/>
</dbReference>
<protein>
    <recommendedName>
        <fullName evidence="1">Enoyl reductase (ER) domain-containing protein</fullName>
    </recommendedName>
</protein>
<dbReference type="Proteomes" id="UP001148786">
    <property type="component" value="Unassembled WGS sequence"/>
</dbReference>
<dbReference type="InterPro" id="IPR050700">
    <property type="entry name" value="YIM1/Zinc_Alcohol_DH_Fams"/>
</dbReference>
<dbReference type="InterPro" id="IPR036291">
    <property type="entry name" value="NAD(P)-bd_dom_sf"/>
</dbReference>